<dbReference type="InParanoid" id="A0A2P5BM37"/>
<organism evidence="1 2">
    <name type="scientific">Trema orientale</name>
    <name type="common">Charcoal tree</name>
    <name type="synonym">Celtis orientalis</name>
    <dbReference type="NCBI Taxonomy" id="63057"/>
    <lineage>
        <taxon>Eukaryota</taxon>
        <taxon>Viridiplantae</taxon>
        <taxon>Streptophyta</taxon>
        <taxon>Embryophyta</taxon>
        <taxon>Tracheophyta</taxon>
        <taxon>Spermatophyta</taxon>
        <taxon>Magnoliopsida</taxon>
        <taxon>eudicotyledons</taxon>
        <taxon>Gunneridae</taxon>
        <taxon>Pentapetalae</taxon>
        <taxon>rosids</taxon>
        <taxon>fabids</taxon>
        <taxon>Rosales</taxon>
        <taxon>Cannabaceae</taxon>
        <taxon>Trema</taxon>
    </lineage>
</organism>
<gene>
    <name evidence="1" type="ORF">TorRG33x02_316210</name>
</gene>
<accession>A0A2P5BM37</accession>
<reference evidence="2" key="1">
    <citation type="submission" date="2016-06" db="EMBL/GenBank/DDBJ databases">
        <title>Parallel loss of symbiosis genes in relatives of nitrogen-fixing non-legume Parasponia.</title>
        <authorList>
            <person name="Van Velzen R."/>
            <person name="Holmer R."/>
            <person name="Bu F."/>
            <person name="Rutten L."/>
            <person name="Van Zeijl A."/>
            <person name="Liu W."/>
            <person name="Santuari L."/>
            <person name="Cao Q."/>
            <person name="Sharma T."/>
            <person name="Shen D."/>
            <person name="Roswanjaya Y."/>
            <person name="Wardhani T."/>
            <person name="Kalhor M.S."/>
            <person name="Jansen J."/>
            <person name="Van den Hoogen J."/>
            <person name="Gungor B."/>
            <person name="Hartog M."/>
            <person name="Hontelez J."/>
            <person name="Verver J."/>
            <person name="Yang W.-C."/>
            <person name="Schijlen E."/>
            <person name="Repin R."/>
            <person name="Schilthuizen M."/>
            <person name="Schranz E."/>
            <person name="Heidstra R."/>
            <person name="Miyata K."/>
            <person name="Fedorova E."/>
            <person name="Kohlen W."/>
            <person name="Bisseling T."/>
            <person name="Smit S."/>
            <person name="Geurts R."/>
        </authorList>
    </citation>
    <scope>NUCLEOTIDE SEQUENCE [LARGE SCALE GENOMIC DNA]</scope>
    <source>
        <strain evidence="2">cv. RG33-2</strain>
    </source>
</reference>
<dbReference type="Proteomes" id="UP000237000">
    <property type="component" value="Unassembled WGS sequence"/>
</dbReference>
<name>A0A2P5BM37_TREOI</name>
<keyword evidence="2" id="KW-1185">Reference proteome</keyword>
<dbReference type="EMBL" id="JXTC01000494">
    <property type="protein sequence ID" value="PON49824.1"/>
    <property type="molecule type" value="Genomic_DNA"/>
</dbReference>
<feature type="non-terminal residue" evidence="1">
    <location>
        <position position="68"/>
    </location>
</feature>
<protein>
    <submittedName>
        <fullName evidence="1">Uncharacterized protein</fullName>
    </submittedName>
</protein>
<dbReference type="AlphaFoldDB" id="A0A2P5BM37"/>
<sequence length="68" mass="7600">VLLASIRRSSEKCNFTTAGSSSTIVDIKIIWADLRRFIPLHGLLKYLLLVDIKISLQQQLQKVGATFA</sequence>
<proteinExistence type="predicted"/>
<evidence type="ECO:0000313" key="2">
    <source>
        <dbReference type="Proteomes" id="UP000237000"/>
    </source>
</evidence>
<evidence type="ECO:0000313" key="1">
    <source>
        <dbReference type="EMBL" id="PON49824.1"/>
    </source>
</evidence>
<feature type="non-terminal residue" evidence="1">
    <location>
        <position position="1"/>
    </location>
</feature>
<comment type="caution">
    <text evidence="1">The sequence shown here is derived from an EMBL/GenBank/DDBJ whole genome shotgun (WGS) entry which is preliminary data.</text>
</comment>